<reference evidence="9 10" key="1">
    <citation type="submission" date="2018-10" db="EMBL/GenBank/DDBJ databases">
        <title>Oceanobacillus sp. YLB-02 draft genome.</title>
        <authorList>
            <person name="Yu L."/>
        </authorList>
    </citation>
    <scope>NUCLEOTIDE SEQUENCE [LARGE SCALE GENOMIC DNA]</scope>
    <source>
        <strain evidence="9 10">YLB-02</strain>
    </source>
</reference>
<evidence type="ECO:0000256" key="6">
    <source>
        <dbReference type="ARBA" id="ARBA00022989"/>
    </source>
</evidence>
<accession>A0A498D7Z4</accession>
<feature type="transmembrane region" description="Helical" evidence="8">
    <location>
        <begin position="88"/>
        <end position="112"/>
    </location>
</feature>
<dbReference type="Pfam" id="PF03845">
    <property type="entry name" value="Spore_permease"/>
    <property type="match status" value="1"/>
</dbReference>
<feature type="transmembrane region" description="Helical" evidence="8">
    <location>
        <begin position="308"/>
        <end position="328"/>
    </location>
</feature>
<evidence type="ECO:0000313" key="10">
    <source>
        <dbReference type="Proteomes" id="UP000270219"/>
    </source>
</evidence>
<dbReference type="NCBIfam" id="TIGR00912">
    <property type="entry name" value="2A0309"/>
    <property type="match status" value="1"/>
</dbReference>
<dbReference type="OrthoDB" id="2380240at2"/>
<dbReference type="Gene3D" id="1.20.1740.10">
    <property type="entry name" value="Amino acid/polyamine transporter I"/>
    <property type="match status" value="1"/>
</dbReference>
<keyword evidence="4" id="KW-0309">Germination</keyword>
<feature type="transmembrane region" description="Helical" evidence="8">
    <location>
        <begin position="220"/>
        <end position="246"/>
    </location>
</feature>
<keyword evidence="10" id="KW-1185">Reference proteome</keyword>
<feature type="transmembrane region" description="Helical" evidence="8">
    <location>
        <begin position="46"/>
        <end position="68"/>
    </location>
</feature>
<dbReference type="PANTHER" id="PTHR34975:SF2">
    <property type="entry name" value="SPORE GERMINATION PROTEIN A2"/>
    <property type="match status" value="1"/>
</dbReference>
<feature type="transmembrane region" description="Helical" evidence="8">
    <location>
        <begin position="340"/>
        <end position="358"/>
    </location>
</feature>
<organism evidence="9 10">
    <name type="scientific">Oceanobacillus piezotolerans</name>
    <dbReference type="NCBI Taxonomy" id="2448030"/>
    <lineage>
        <taxon>Bacteria</taxon>
        <taxon>Bacillati</taxon>
        <taxon>Bacillota</taxon>
        <taxon>Bacilli</taxon>
        <taxon>Bacillales</taxon>
        <taxon>Bacillaceae</taxon>
        <taxon>Oceanobacillus</taxon>
    </lineage>
</organism>
<dbReference type="Proteomes" id="UP000270219">
    <property type="component" value="Unassembled WGS sequence"/>
</dbReference>
<keyword evidence="3" id="KW-0813">Transport</keyword>
<evidence type="ECO:0000313" key="9">
    <source>
        <dbReference type="EMBL" id="RLL44967.1"/>
    </source>
</evidence>
<keyword evidence="6 8" id="KW-1133">Transmembrane helix</keyword>
<dbReference type="AlphaFoldDB" id="A0A498D7Z4"/>
<dbReference type="PANTHER" id="PTHR34975">
    <property type="entry name" value="SPORE GERMINATION PROTEIN A2"/>
    <property type="match status" value="1"/>
</dbReference>
<evidence type="ECO:0000256" key="2">
    <source>
        <dbReference type="ARBA" id="ARBA00007998"/>
    </source>
</evidence>
<comment type="caution">
    <text evidence="9">The sequence shown here is derived from an EMBL/GenBank/DDBJ whole genome shotgun (WGS) entry which is preliminary data.</text>
</comment>
<protein>
    <submittedName>
        <fullName evidence="9">Spore gernimation protein</fullName>
    </submittedName>
</protein>
<evidence type="ECO:0000256" key="1">
    <source>
        <dbReference type="ARBA" id="ARBA00004141"/>
    </source>
</evidence>
<gene>
    <name evidence="9" type="ORF">D8M04_08820</name>
</gene>
<evidence type="ECO:0000256" key="3">
    <source>
        <dbReference type="ARBA" id="ARBA00022448"/>
    </source>
</evidence>
<evidence type="ECO:0000256" key="7">
    <source>
        <dbReference type="ARBA" id="ARBA00023136"/>
    </source>
</evidence>
<comment type="subcellular location">
    <subcellularLocation>
        <location evidence="1">Membrane</location>
        <topology evidence="1">Multi-pass membrane protein</topology>
    </subcellularLocation>
</comment>
<sequence>MDININIKKNLQIRAFYLFFVIASIQLGIGILGVSRLIYLEVQQDAWISIVIAFFYVSLIIMVMLLILKQYENADIYGIQVDIFGKWIGKLFGTFFIFHFALSFFSILITYIEVIKVFIFPTVNDYILSFMLLCLVIYSVLGGIRVIIGVCVIFFFLSHWLLILLIQPALQMELTHLQPVFVTPITDLLKGARVTSYTFMGFEILFLIYPFILNKNKAKLPIFLGLGWTTFLLLLTTILVIGYFSFDQIERREWVLLGLFKIQSFAFIERFDYIVVAEWMMVVIPSLILLMWGITYGTKRLYQVPQRATLYTIAILCFIGSLFTNEHFQIQKVINWSSEYGFWLVYVYPLLLLPIVLIKKKWQKRKDGDHHVH</sequence>
<comment type="similarity">
    <text evidence="2">Belongs to the amino acid-polyamine-organocation (APC) superfamily. Spore germination protein (SGP) (TC 2.A.3.9) family.</text>
</comment>
<evidence type="ECO:0000256" key="5">
    <source>
        <dbReference type="ARBA" id="ARBA00022692"/>
    </source>
</evidence>
<dbReference type="GO" id="GO:0009847">
    <property type="term" value="P:spore germination"/>
    <property type="evidence" value="ECO:0007669"/>
    <property type="project" value="InterPro"/>
</dbReference>
<name>A0A498D7Z4_9BACI</name>
<feature type="transmembrane region" description="Helical" evidence="8">
    <location>
        <begin position="194"/>
        <end position="213"/>
    </location>
</feature>
<evidence type="ECO:0000256" key="8">
    <source>
        <dbReference type="SAM" id="Phobius"/>
    </source>
</evidence>
<feature type="transmembrane region" description="Helical" evidence="8">
    <location>
        <begin position="16"/>
        <end position="40"/>
    </location>
</feature>
<dbReference type="EMBL" id="RCHR01000003">
    <property type="protein sequence ID" value="RLL44967.1"/>
    <property type="molecule type" value="Genomic_DNA"/>
</dbReference>
<keyword evidence="7 8" id="KW-0472">Membrane</keyword>
<feature type="transmembrane region" description="Helical" evidence="8">
    <location>
        <begin position="146"/>
        <end position="166"/>
    </location>
</feature>
<dbReference type="InterPro" id="IPR004761">
    <property type="entry name" value="Spore_GerAB"/>
</dbReference>
<dbReference type="GO" id="GO:0016020">
    <property type="term" value="C:membrane"/>
    <property type="evidence" value="ECO:0007669"/>
    <property type="project" value="UniProtKB-SubCell"/>
</dbReference>
<proteinExistence type="inferred from homology"/>
<feature type="transmembrane region" description="Helical" evidence="8">
    <location>
        <begin position="118"/>
        <end position="141"/>
    </location>
</feature>
<dbReference type="RefSeq" id="WP_121522557.1">
    <property type="nucleotide sequence ID" value="NZ_RCHR01000003.1"/>
</dbReference>
<feature type="transmembrane region" description="Helical" evidence="8">
    <location>
        <begin position="273"/>
        <end position="296"/>
    </location>
</feature>
<keyword evidence="5 8" id="KW-0812">Transmembrane</keyword>
<evidence type="ECO:0000256" key="4">
    <source>
        <dbReference type="ARBA" id="ARBA00022544"/>
    </source>
</evidence>